<sequence>MTDLLANMLIARMLSRYAIQTHTEMQQQIYQKPVECATKHMQAYKQTNSKHSRSSYPTPSASRTRTTSSQADARTPGQTTIDCLGASKLLLRDHVDGSGIIGKSKHVNARDEK</sequence>
<feature type="region of interest" description="Disordered" evidence="1">
    <location>
        <begin position="41"/>
        <end position="78"/>
    </location>
</feature>
<comment type="caution">
    <text evidence="2">The sequence shown here is derived from an EMBL/GenBank/DDBJ whole genome shotgun (WGS) entry which is preliminary data.</text>
</comment>
<keyword evidence="3" id="KW-1185">Reference proteome</keyword>
<evidence type="ECO:0000313" key="2">
    <source>
        <dbReference type="EMBL" id="CAD6998767.1"/>
    </source>
</evidence>
<accession>A0A811ULS2</accession>
<evidence type="ECO:0000313" key="3">
    <source>
        <dbReference type="Proteomes" id="UP000606786"/>
    </source>
</evidence>
<feature type="compositionally biased region" description="Low complexity" evidence="1">
    <location>
        <begin position="54"/>
        <end position="75"/>
    </location>
</feature>
<dbReference type="AlphaFoldDB" id="A0A811ULS2"/>
<proteinExistence type="predicted"/>
<dbReference type="Proteomes" id="UP000606786">
    <property type="component" value="Unassembled WGS sequence"/>
</dbReference>
<reference evidence="2" key="1">
    <citation type="submission" date="2020-11" db="EMBL/GenBank/DDBJ databases">
        <authorList>
            <person name="Whitehead M."/>
        </authorList>
    </citation>
    <scope>NUCLEOTIDE SEQUENCE</scope>
    <source>
        <strain evidence="2">EGII</strain>
    </source>
</reference>
<dbReference type="EMBL" id="CAJHJT010000012">
    <property type="protein sequence ID" value="CAD6998767.1"/>
    <property type="molecule type" value="Genomic_DNA"/>
</dbReference>
<organism evidence="2 3">
    <name type="scientific">Ceratitis capitata</name>
    <name type="common">Mediterranean fruit fly</name>
    <name type="synonym">Tephritis capitata</name>
    <dbReference type="NCBI Taxonomy" id="7213"/>
    <lineage>
        <taxon>Eukaryota</taxon>
        <taxon>Metazoa</taxon>
        <taxon>Ecdysozoa</taxon>
        <taxon>Arthropoda</taxon>
        <taxon>Hexapoda</taxon>
        <taxon>Insecta</taxon>
        <taxon>Pterygota</taxon>
        <taxon>Neoptera</taxon>
        <taxon>Endopterygota</taxon>
        <taxon>Diptera</taxon>
        <taxon>Brachycera</taxon>
        <taxon>Muscomorpha</taxon>
        <taxon>Tephritoidea</taxon>
        <taxon>Tephritidae</taxon>
        <taxon>Ceratitis</taxon>
        <taxon>Ceratitis</taxon>
    </lineage>
</organism>
<gene>
    <name evidence="2" type="ORF">CCAP1982_LOCUS7321</name>
</gene>
<evidence type="ECO:0000256" key="1">
    <source>
        <dbReference type="SAM" id="MobiDB-lite"/>
    </source>
</evidence>
<protein>
    <submittedName>
        <fullName evidence="2">(Mediterranean fruit fly) hypothetical protein</fullName>
    </submittedName>
</protein>
<name>A0A811ULS2_CERCA</name>